<dbReference type="EMBL" id="CAJZ01000157">
    <property type="protein sequence ID" value="CCI83844.1"/>
    <property type="molecule type" value="Genomic_DNA"/>
</dbReference>
<comment type="caution">
    <text evidence="3">The sequence shown here is derived from an EMBL/GenBank/DDBJ whole genome shotgun (WGS) entry which is preliminary data.</text>
</comment>
<keyword evidence="5" id="KW-1185">Reference proteome</keyword>
<dbReference type="HOGENOM" id="CLU_038241_0_0_11"/>
<dbReference type="OrthoDB" id="3218196at2"/>
<protein>
    <submittedName>
        <fullName evidence="3">Putative membrane protein</fullName>
    </submittedName>
</protein>
<reference evidence="4 5" key="2">
    <citation type="submission" date="2012-08" db="EMBL/GenBank/DDBJ databases">
        <title>The Genome Sequence of Turicella otitidis ATCC 51513.</title>
        <authorList>
            <consortium name="The Broad Institute Genome Sequencing Platform"/>
            <person name="Earl A."/>
            <person name="Ward D."/>
            <person name="Feldgarden M."/>
            <person name="Gevers D."/>
            <person name="Huys G."/>
            <person name="Walker B."/>
            <person name="Young S.K."/>
            <person name="Zeng Q."/>
            <person name="Gargeya S."/>
            <person name="Fitzgerald M."/>
            <person name="Haas B."/>
            <person name="Abouelleil A."/>
            <person name="Alvarado L."/>
            <person name="Arachchi H.M."/>
            <person name="Berlin A.M."/>
            <person name="Chapman S.B."/>
            <person name="Goldberg J."/>
            <person name="Griggs A."/>
            <person name="Gujja S."/>
            <person name="Hansen M."/>
            <person name="Howarth C."/>
            <person name="Imamovic A."/>
            <person name="Larimer J."/>
            <person name="McCowen C."/>
            <person name="Montmayeur A."/>
            <person name="Murphy C."/>
            <person name="Neiman D."/>
            <person name="Pearson M."/>
            <person name="Priest M."/>
            <person name="Roberts A."/>
            <person name="Saif S."/>
            <person name="Shea T."/>
            <person name="Sisk P."/>
            <person name="Sykes S."/>
            <person name="Wortman J."/>
            <person name="Nusbaum C."/>
            <person name="Birren B."/>
        </authorList>
    </citation>
    <scope>NUCLEOTIDE SEQUENCE [LARGE SCALE GENOMIC DNA]</scope>
    <source>
        <strain evidence="4 5">ATCC 51513</strain>
    </source>
</reference>
<keyword evidence="2" id="KW-0812">Transmembrane</keyword>
<keyword evidence="2" id="KW-1133">Transmembrane helix</keyword>
<evidence type="ECO:0000256" key="2">
    <source>
        <dbReference type="SAM" id="Phobius"/>
    </source>
</evidence>
<dbReference type="EMBL" id="AHAE01000067">
    <property type="protein sequence ID" value="EJZ81647.1"/>
    <property type="molecule type" value="Genomic_DNA"/>
</dbReference>
<dbReference type="Proteomes" id="UP000011016">
    <property type="component" value="Unassembled WGS sequence"/>
</dbReference>
<dbReference type="RefSeq" id="WP_004601268.1">
    <property type="nucleotide sequence ID" value="NZ_HF541867.1"/>
</dbReference>
<name>I7LCD0_9CORY</name>
<dbReference type="STRING" id="29321.AAV33_04615"/>
<dbReference type="eggNOG" id="COG5278">
    <property type="taxonomic scope" value="Bacteria"/>
</dbReference>
<feature type="transmembrane region" description="Helical" evidence="2">
    <location>
        <begin position="261"/>
        <end position="281"/>
    </location>
</feature>
<evidence type="ECO:0000313" key="3">
    <source>
        <dbReference type="EMBL" id="CCI83844.1"/>
    </source>
</evidence>
<dbReference type="AlphaFoldDB" id="I7LCD0"/>
<feature type="transmembrane region" description="Helical" evidence="2">
    <location>
        <begin position="293"/>
        <end position="317"/>
    </location>
</feature>
<evidence type="ECO:0000313" key="6">
    <source>
        <dbReference type="Proteomes" id="UP000011016"/>
    </source>
</evidence>
<keyword evidence="2" id="KW-0472">Membrane</keyword>
<evidence type="ECO:0000313" key="5">
    <source>
        <dbReference type="Proteomes" id="UP000006078"/>
    </source>
</evidence>
<feature type="transmembrane region" description="Helical" evidence="2">
    <location>
        <begin position="475"/>
        <end position="495"/>
    </location>
</feature>
<evidence type="ECO:0000256" key="1">
    <source>
        <dbReference type="SAM" id="MobiDB-lite"/>
    </source>
</evidence>
<accession>I7LCD0</accession>
<reference evidence="3 6" key="1">
    <citation type="journal article" date="2012" name="J. Bacteriol.">
        <title>Draft Genome Sequence of Turicella otitidis ATCC 51513, Isolated from Middle Ear Fluid from a Child with Otitis Media.</title>
        <authorList>
            <person name="Brinkrolf K."/>
            <person name="Schneider J."/>
            <person name="Knecht M."/>
            <person name="Ruckert C."/>
            <person name="Tauch A."/>
        </authorList>
    </citation>
    <scope>NUCLEOTIDE SEQUENCE [LARGE SCALE GENOMIC DNA]</scope>
    <source>
        <strain evidence="3 6">ATCC 51513</strain>
    </source>
</reference>
<sequence>MTGAREGQGGSWRGRLRGRPERRQRRQDVSYSEAALPQDTEDHWLDEVTDPPETKRRRRARLYDTFAAPAAAARRMWQFISTTPGKMVTLTLILALAIFAAGYSMSQSAQSRQADLDVLLSTTEPTSYSTHHLYTSLSYADTLATTSMLLDGVESHSAQHAYYRALDRASQAASAVAAGLPSGDERSAELIASIQRQVPVYAGLIETARVNHRQGNPVAISYIAEASALMREDILVDAGELFRQTSNEVREQQAQLARPQWVPLSGLGAAVLFLLIAQWWLWRITRRRLNRGFLAATALMIVAIVWVSGSNIATWYAGNQGFERATQPWDSLTDSRILAQESRTEEVLSIVRRQQADGLTSGFESSTAAIESALDDAEGALSEAEDSDAARGRVAAAREALADWEDGHAALRDALRGGEFDEAVTLASEPAYDQDSTPTAAAAYRRLDDALADLIAESRSAMRVAIADGLAATRLVSFSVLALSLAAVIAVVAGIRPRLQEYL</sequence>
<feature type="compositionally biased region" description="Basic residues" evidence="1">
    <location>
        <begin position="14"/>
        <end position="25"/>
    </location>
</feature>
<proteinExistence type="predicted"/>
<feature type="region of interest" description="Disordered" evidence="1">
    <location>
        <begin position="1"/>
        <end position="55"/>
    </location>
</feature>
<feature type="compositionally biased region" description="Gly residues" evidence="1">
    <location>
        <begin position="1"/>
        <end position="12"/>
    </location>
</feature>
<dbReference type="Proteomes" id="UP000006078">
    <property type="component" value="Unassembled WGS sequence"/>
</dbReference>
<organism evidence="3 6">
    <name type="scientific">Corynebacterium otitidis ATCC 51513</name>
    <dbReference type="NCBI Taxonomy" id="883169"/>
    <lineage>
        <taxon>Bacteria</taxon>
        <taxon>Bacillati</taxon>
        <taxon>Actinomycetota</taxon>
        <taxon>Actinomycetes</taxon>
        <taxon>Mycobacteriales</taxon>
        <taxon>Corynebacteriaceae</taxon>
        <taxon>Corynebacterium</taxon>
    </lineage>
</organism>
<gene>
    <name evidence="3" type="ORF">BN46_1118</name>
    <name evidence="4" type="ORF">HMPREF9719_01378</name>
</gene>
<evidence type="ECO:0000313" key="4">
    <source>
        <dbReference type="EMBL" id="EJZ81647.1"/>
    </source>
</evidence>
<dbReference type="PATRIC" id="fig|883169.3.peg.1325"/>